<keyword evidence="4" id="KW-0378">Hydrolase</keyword>
<dbReference type="PROSITE" id="PS52008">
    <property type="entry name" value="GH81"/>
    <property type="match status" value="1"/>
</dbReference>
<comment type="caution">
    <text evidence="12">The sequence shown here is derived from an EMBL/GenBank/DDBJ whole genome shotgun (WGS) entry which is preliminary data.</text>
</comment>
<comment type="catalytic activity">
    <reaction evidence="1">
        <text>Hydrolysis of (1-&gt;3)-beta-D-glucosidic linkages in (1-&gt;3)-beta-D-glucans.</text>
        <dbReference type="EC" id="3.2.1.39"/>
    </reaction>
</comment>
<evidence type="ECO:0000256" key="2">
    <source>
        <dbReference type="ARBA" id="ARBA00010730"/>
    </source>
</evidence>
<organism evidence="12 13">
    <name type="scientific">Rarobacter faecitabidus</name>
    <dbReference type="NCBI Taxonomy" id="13243"/>
    <lineage>
        <taxon>Bacteria</taxon>
        <taxon>Bacillati</taxon>
        <taxon>Actinomycetota</taxon>
        <taxon>Actinomycetes</taxon>
        <taxon>Micrococcales</taxon>
        <taxon>Rarobacteraceae</taxon>
        <taxon>Rarobacter</taxon>
    </lineage>
</organism>
<evidence type="ECO:0000256" key="3">
    <source>
        <dbReference type="ARBA" id="ARBA00012780"/>
    </source>
</evidence>
<keyword evidence="10" id="KW-0732">Signal</keyword>
<evidence type="ECO:0000313" key="12">
    <source>
        <dbReference type="EMBL" id="TQL65044.1"/>
    </source>
</evidence>
<evidence type="ECO:0000259" key="11">
    <source>
        <dbReference type="Pfam" id="PF17652"/>
    </source>
</evidence>
<evidence type="ECO:0000256" key="8">
    <source>
        <dbReference type="ARBA" id="ARBA00023326"/>
    </source>
</evidence>
<dbReference type="InterPro" id="IPR040720">
    <property type="entry name" value="GH81_C"/>
</dbReference>
<dbReference type="PANTHER" id="PTHR31983:SF0">
    <property type="entry name" value="GLUCAN ENDO-1,3-BETA-D-GLUCOSIDASE 2"/>
    <property type="match status" value="1"/>
</dbReference>
<comment type="similarity">
    <text evidence="2">Belongs to the glycosyl hydrolase 81 family.</text>
</comment>
<proteinExistence type="inferred from homology"/>
<evidence type="ECO:0000256" key="1">
    <source>
        <dbReference type="ARBA" id="ARBA00000382"/>
    </source>
</evidence>
<dbReference type="OrthoDB" id="5480482at2"/>
<dbReference type="AlphaFoldDB" id="A0A542ZXF8"/>
<dbReference type="GO" id="GO:0052861">
    <property type="term" value="F:endo-1,3(4)-beta-glucanase activity"/>
    <property type="evidence" value="ECO:0007669"/>
    <property type="project" value="InterPro"/>
</dbReference>
<evidence type="ECO:0000256" key="7">
    <source>
        <dbReference type="ARBA" id="ARBA00023316"/>
    </source>
</evidence>
<keyword evidence="7" id="KW-0961">Cell wall biogenesis/degradation</keyword>
<dbReference type="Proteomes" id="UP000315389">
    <property type="component" value="Unassembled WGS sequence"/>
</dbReference>
<dbReference type="InterPro" id="IPR005200">
    <property type="entry name" value="Endo-beta-glucanase"/>
</dbReference>
<feature type="domain" description="Glycosyl hydrolase family 81 C-terminal" evidence="11">
    <location>
        <begin position="448"/>
        <end position="748"/>
    </location>
</feature>
<keyword evidence="5" id="KW-0119">Carbohydrate metabolism</keyword>
<accession>A0A542ZXF8</accession>
<dbReference type="GO" id="GO:0071555">
    <property type="term" value="P:cell wall organization"/>
    <property type="evidence" value="ECO:0007669"/>
    <property type="project" value="UniProtKB-KW"/>
</dbReference>
<keyword evidence="13" id="KW-1185">Reference proteome</keyword>
<sequence length="1019" mass="107810">MIRKPKLAAVAAALALLLSSAVAAPPMVAAAVESPGGSGSYTTDNVGAVPGGACGQQNLRAYLTSDAPNKPVPTNDWWTSLVFKFSDASGTQQCAQNLALTALPTQVSVEDGKKASQYDGDSATPGVHISYHPGATLAPVAGKGSQDQSFHQYMRKDIVIAQVAGLGQTDVKVSNWSDWTVSTRQTDGTRTLDATFGQGLPFTWLKATGGNAKITLNAWTDVDFIVNGSVQPAPSASSIVVIGSGPTNSNGQITDRRYYAAYSPPGATWTKSSESGHWNDLVASAGGNFAIAALPVDSSTPAADIWSLAQSYAPYAHSPVTDTKANYVYDQATGKVRVTYQITANPISGSGGTAGTVVSLLPHQWRKFVAAEPSSSNTFVARTYASPRGVMKTLVGATSFTTEDEFHGVLTEVPGVATAVPGSAERSRLETELATYLTGTSLADALRTQNTPTYGVGKALGRTARIAEIADQLGRPDVRDKALGDIRDTLTDWFTATSGKSRQVFRYSSAWSSLIGYPADFFSDTELNDHHFHYGYYVVAAATLARFDPAWADSYGPMVEMLIRDVNSPDRGDAMFPYLRYFNAYSGHDYAAGPAPYDGGNNQESSSEAMNAAYGMIMWGEATGNKAIRDAGVYIYTTQAAAINDYWFNDNGEALPAGYTSPIVPVIWTNGGTGGLFFGNGERAYKFGINTLPVTGGFLYLTAGAAQRNYDALQAAPRLGGENANEWRDIHLSALALADGPAALAGLNQLGNYSVPASGGLPYTNEHGETKAHTYHWIANLAALGRVDRSLTANYPGAVAFTRNGAKSYVVTNVSGADLTVTFSDCTRVIAPRGKVTVTGPSAATLGSAPGGRGLSVPIPGWPACVADPDPEEPVDPGNPVDPAHPMDPETPIAPVTRPAPPLTRTPGPGAKTSTLKITRVTVTKGRYRKSKKAIRVRKAARVTIKFATSADFKPNAKVSLVIGKTIGRAKLVRKSARTWVAHVKVKAKVNTKRGKVTIRYGKAGKKPSIANRKLLRIR</sequence>
<dbReference type="EC" id="3.2.1.39" evidence="3"/>
<dbReference type="Gene3D" id="2.70.98.30">
    <property type="entry name" value="Golgi alpha-mannosidase II, domain 4"/>
    <property type="match status" value="1"/>
</dbReference>
<dbReference type="EMBL" id="VFOS01000001">
    <property type="protein sequence ID" value="TQL65044.1"/>
    <property type="molecule type" value="Genomic_DNA"/>
</dbReference>
<feature type="region of interest" description="Disordered" evidence="9">
    <location>
        <begin position="868"/>
        <end position="913"/>
    </location>
</feature>
<evidence type="ECO:0000313" key="13">
    <source>
        <dbReference type="Proteomes" id="UP000315389"/>
    </source>
</evidence>
<feature type="signal peptide" evidence="10">
    <location>
        <begin position="1"/>
        <end position="23"/>
    </location>
</feature>
<dbReference type="GO" id="GO:0042973">
    <property type="term" value="F:glucan endo-1,3-beta-D-glucosidase activity"/>
    <property type="evidence" value="ECO:0007669"/>
    <property type="project" value="UniProtKB-EC"/>
</dbReference>
<feature type="chain" id="PRO_5038677217" description="glucan endo-1,3-beta-D-glucosidase" evidence="10">
    <location>
        <begin position="24"/>
        <end position="1019"/>
    </location>
</feature>
<evidence type="ECO:0000256" key="5">
    <source>
        <dbReference type="ARBA" id="ARBA00023277"/>
    </source>
</evidence>
<dbReference type="PANTHER" id="PTHR31983">
    <property type="entry name" value="ENDO-1,3(4)-BETA-GLUCANASE 1"/>
    <property type="match status" value="1"/>
</dbReference>
<name>A0A542ZXF8_RARFA</name>
<dbReference type="RefSeq" id="WP_142120454.1">
    <property type="nucleotide sequence ID" value="NZ_BAAASV010000002.1"/>
</dbReference>
<evidence type="ECO:0000256" key="9">
    <source>
        <dbReference type="SAM" id="MobiDB-lite"/>
    </source>
</evidence>
<evidence type="ECO:0000256" key="10">
    <source>
        <dbReference type="SAM" id="SignalP"/>
    </source>
</evidence>
<dbReference type="GO" id="GO:0000272">
    <property type="term" value="P:polysaccharide catabolic process"/>
    <property type="evidence" value="ECO:0007669"/>
    <property type="project" value="UniProtKB-KW"/>
</dbReference>
<keyword evidence="8" id="KW-0624">Polysaccharide degradation</keyword>
<gene>
    <name evidence="12" type="ORF">FB461_1577</name>
</gene>
<evidence type="ECO:0000256" key="4">
    <source>
        <dbReference type="ARBA" id="ARBA00022801"/>
    </source>
</evidence>
<evidence type="ECO:0000256" key="6">
    <source>
        <dbReference type="ARBA" id="ARBA00023295"/>
    </source>
</evidence>
<dbReference type="Pfam" id="PF17652">
    <property type="entry name" value="Glyco_hydro81C"/>
    <property type="match status" value="1"/>
</dbReference>
<protein>
    <recommendedName>
        <fullName evidence="3">glucan endo-1,3-beta-D-glucosidase</fullName>
        <ecNumber evidence="3">3.2.1.39</ecNumber>
    </recommendedName>
</protein>
<keyword evidence="6" id="KW-0326">Glycosidase</keyword>
<reference evidence="12 13" key="1">
    <citation type="submission" date="2019-06" db="EMBL/GenBank/DDBJ databases">
        <title>Sequencing the genomes of 1000 actinobacteria strains.</title>
        <authorList>
            <person name="Klenk H.-P."/>
        </authorList>
    </citation>
    <scope>NUCLEOTIDE SEQUENCE [LARGE SCALE GENOMIC DNA]</scope>
    <source>
        <strain evidence="12 13">DSM 4813</strain>
    </source>
</reference>